<dbReference type="CDD" id="cd05566">
    <property type="entry name" value="PTS_IIB_galactitol"/>
    <property type="match status" value="1"/>
</dbReference>
<name>A0A4S2F5Q7_9ACTN</name>
<dbReference type="GO" id="GO:0008982">
    <property type="term" value="F:protein-N(PI)-phosphohistidine-sugar phosphotransferase activity"/>
    <property type="evidence" value="ECO:0007669"/>
    <property type="project" value="InterPro"/>
</dbReference>
<protein>
    <submittedName>
        <fullName evidence="3">PTS galactitol transporter subunit IIB</fullName>
    </submittedName>
</protein>
<dbReference type="Gene3D" id="3.40.50.2300">
    <property type="match status" value="1"/>
</dbReference>
<dbReference type="EMBL" id="SRYE01000002">
    <property type="protein sequence ID" value="TGY62604.1"/>
    <property type="molecule type" value="Genomic_DNA"/>
</dbReference>
<comment type="caution">
    <text evidence="3">The sequence shown here is derived from an EMBL/GenBank/DDBJ whole genome shotgun (WGS) entry which is preliminary data.</text>
</comment>
<dbReference type="RefSeq" id="WP_136012334.1">
    <property type="nucleotide sequence ID" value="NZ_SRYE01000002.1"/>
</dbReference>
<keyword evidence="1" id="KW-0808">Transferase</keyword>
<dbReference type="InterPro" id="IPR036095">
    <property type="entry name" value="PTS_EIIB-like_sf"/>
</dbReference>
<dbReference type="InterPro" id="IPR003501">
    <property type="entry name" value="PTS_EIIB_2/3"/>
</dbReference>
<proteinExistence type="predicted"/>
<accession>A0A4S2F5Q7</accession>
<sequence length="102" mass="11298">MKRILLACGSGFATSTAARTRLERLLNEHGYEGRYEIHQCKIAEAARLSDSFDFLVATMMAPQHLGCPYVNGIPFLLGENMGPSERQVLQLMETPSCHLGTK</sequence>
<dbReference type="GO" id="GO:0009401">
    <property type="term" value="P:phosphoenolpyruvate-dependent sugar phosphotransferase system"/>
    <property type="evidence" value="ECO:0007669"/>
    <property type="project" value="InterPro"/>
</dbReference>
<gene>
    <name evidence="3" type="ORF">E5334_04120</name>
</gene>
<dbReference type="Proteomes" id="UP000310263">
    <property type="component" value="Unassembled WGS sequence"/>
</dbReference>
<dbReference type="OrthoDB" id="3196672at2"/>
<keyword evidence="4" id="KW-1185">Reference proteome</keyword>
<evidence type="ECO:0000313" key="4">
    <source>
        <dbReference type="Proteomes" id="UP000310263"/>
    </source>
</evidence>
<reference evidence="3 4" key="1">
    <citation type="submission" date="2019-04" db="EMBL/GenBank/DDBJ databases">
        <title>Microbes associate with the intestines of laboratory mice.</title>
        <authorList>
            <person name="Navarre W."/>
            <person name="Wong E."/>
            <person name="Huang K."/>
            <person name="Tropini C."/>
            <person name="Ng K."/>
            <person name="Yu B."/>
        </authorList>
    </citation>
    <scope>NUCLEOTIDE SEQUENCE [LARGE SCALE GENOMIC DNA]</scope>
    <source>
        <strain evidence="3 4">NM07_P-09</strain>
    </source>
</reference>
<dbReference type="Pfam" id="PF02302">
    <property type="entry name" value="PTS_IIB"/>
    <property type="match status" value="1"/>
</dbReference>
<evidence type="ECO:0000256" key="1">
    <source>
        <dbReference type="ARBA" id="ARBA00022679"/>
    </source>
</evidence>
<dbReference type="SUPFAM" id="SSF52794">
    <property type="entry name" value="PTS system IIB component-like"/>
    <property type="match status" value="1"/>
</dbReference>
<feature type="domain" description="Phosphotransferase system EIIB component type 2/3" evidence="2">
    <location>
        <begin position="3"/>
        <end position="58"/>
    </location>
</feature>
<dbReference type="AlphaFoldDB" id="A0A4S2F5Q7"/>
<organism evidence="3 4">
    <name type="scientific">Muricaecibacterium torontonense</name>
    <dbReference type="NCBI Taxonomy" id="3032871"/>
    <lineage>
        <taxon>Bacteria</taxon>
        <taxon>Bacillati</taxon>
        <taxon>Actinomycetota</taxon>
        <taxon>Coriobacteriia</taxon>
        <taxon>Coriobacteriales</taxon>
        <taxon>Atopobiaceae</taxon>
        <taxon>Muricaecibacterium</taxon>
    </lineage>
</organism>
<evidence type="ECO:0000313" key="3">
    <source>
        <dbReference type="EMBL" id="TGY62604.1"/>
    </source>
</evidence>
<evidence type="ECO:0000259" key="2">
    <source>
        <dbReference type="Pfam" id="PF02302"/>
    </source>
</evidence>